<dbReference type="Proteomes" id="UP000664480">
    <property type="component" value="Unassembled WGS sequence"/>
</dbReference>
<dbReference type="SUPFAM" id="SSF52743">
    <property type="entry name" value="Subtilisin-like"/>
    <property type="match status" value="1"/>
</dbReference>
<dbReference type="RefSeq" id="WP_206586683.1">
    <property type="nucleotide sequence ID" value="NZ_JAFKCU010000002.1"/>
</dbReference>
<evidence type="ECO:0000313" key="7">
    <source>
        <dbReference type="EMBL" id="MBN7816049.1"/>
    </source>
</evidence>
<evidence type="ECO:0000313" key="8">
    <source>
        <dbReference type="Proteomes" id="UP000664480"/>
    </source>
</evidence>
<feature type="domain" description="Peptidase S8/S53" evidence="6">
    <location>
        <begin position="188"/>
        <end position="430"/>
    </location>
</feature>
<dbReference type="PROSITE" id="PS00136">
    <property type="entry name" value="SUBTILASE_ASP"/>
    <property type="match status" value="1"/>
</dbReference>
<comment type="caution">
    <text evidence="7">The sequence shown here is derived from an EMBL/GenBank/DDBJ whole genome shotgun (WGS) entry which is preliminary data.</text>
</comment>
<organism evidence="7 8">
    <name type="scientific">Algoriphagus pacificus</name>
    <dbReference type="NCBI Taxonomy" id="2811234"/>
    <lineage>
        <taxon>Bacteria</taxon>
        <taxon>Pseudomonadati</taxon>
        <taxon>Bacteroidota</taxon>
        <taxon>Cytophagia</taxon>
        <taxon>Cytophagales</taxon>
        <taxon>Cyclobacteriaceae</taxon>
        <taxon>Algoriphagus</taxon>
    </lineage>
</organism>
<dbReference type="InterPro" id="IPR015500">
    <property type="entry name" value="Peptidase_S8_subtilisin-rel"/>
</dbReference>
<dbReference type="InterPro" id="IPR023827">
    <property type="entry name" value="Peptidase_S8_Asp-AS"/>
</dbReference>
<proteinExistence type="inferred from homology"/>
<dbReference type="Gene3D" id="3.40.50.200">
    <property type="entry name" value="Peptidase S8/S53 domain"/>
    <property type="match status" value="1"/>
</dbReference>
<reference evidence="7 8" key="1">
    <citation type="submission" date="2021-03" db="EMBL/GenBank/DDBJ databases">
        <title>novel species isolated from a fishpond in China.</title>
        <authorList>
            <person name="Lu H."/>
            <person name="Cai Z."/>
        </authorList>
    </citation>
    <scope>NUCLEOTIDE SEQUENCE [LARGE SCALE GENOMIC DNA]</scope>
    <source>
        <strain evidence="7 8">YJ13C</strain>
    </source>
</reference>
<keyword evidence="2 5" id="KW-0645">Protease</keyword>
<feature type="active site" description="Charge relay system" evidence="5">
    <location>
        <position position="193"/>
    </location>
</feature>
<feature type="active site" description="Charge relay system" evidence="5">
    <location>
        <position position="234"/>
    </location>
</feature>
<feature type="active site" description="Charge relay system" evidence="5">
    <location>
        <position position="420"/>
    </location>
</feature>
<evidence type="ECO:0000256" key="4">
    <source>
        <dbReference type="ARBA" id="ARBA00022825"/>
    </source>
</evidence>
<dbReference type="EMBL" id="JAFKCU010000002">
    <property type="protein sequence ID" value="MBN7816049.1"/>
    <property type="molecule type" value="Genomic_DNA"/>
</dbReference>
<dbReference type="InterPro" id="IPR036852">
    <property type="entry name" value="Peptidase_S8/S53_dom_sf"/>
</dbReference>
<evidence type="ECO:0000256" key="2">
    <source>
        <dbReference type="ARBA" id="ARBA00022670"/>
    </source>
</evidence>
<protein>
    <submittedName>
        <fullName evidence="7">S8/S53 family peptidase</fullName>
    </submittedName>
</protein>
<keyword evidence="3 5" id="KW-0378">Hydrolase</keyword>
<dbReference type="Pfam" id="PF00082">
    <property type="entry name" value="Peptidase_S8"/>
    <property type="match status" value="1"/>
</dbReference>
<evidence type="ECO:0000256" key="1">
    <source>
        <dbReference type="ARBA" id="ARBA00011073"/>
    </source>
</evidence>
<accession>A0ABS3CG16</accession>
<comment type="similarity">
    <text evidence="1 5">Belongs to the peptidase S8 family.</text>
</comment>
<keyword evidence="8" id="KW-1185">Reference proteome</keyword>
<dbReference type="PRINTS" id="PR00723">
    <property type="entry name" value="SUBTILISIN"/>
</dbReference>
<sequence>MKKVLFILFIGFCLFSCESNKPIIDSSGTSQNSPEKELLNYELFFQDSLEFVPISQNPICKNGTNSKECLAQIEQLKSSVIAKIREIDPTIPVSEEHVRVYMQVSVYFDDLTEAQLQTLQDQSQSFNYILKKSFGVQIRRPVMQSDFIEQARRPVMQEQLRYNPADKVSTLIDLIGGGEPSSTNPTQKVWIVDTGIDRTHQDINFSSTEIGLSKDFSYPPSNPFNDPFNDSNGHGTFLAGTIGGLASEDPIYVSGYGVNGVFPNARMVSIKIFDKNDHAQSGEIASALDYILLNSLPGDIVNLSWGMEITLGECDTLNTKGIYDYIYELAAKGVYVVMSAGNQAKESLTNFPGCMELLSFPESVRSKIFTIGSVEVTSTGDYLYSSFSNFGRPSIDYLTPGEYIFTTAPGGKYALVSGTSVSTAIFSGILYHQTGIDTLLNIKRGAAAGDPDPDYPVAKVGN</sequence>
<name>A0ABS3CG16_9BACT</name>
<evidence type="ECO:0000256" key="5">
    <source>
        <dbReference type="PROSITE-ProRule" id="PRU01240"/>
    </source>
</evidence>
<evidence type="ECO:0000259" key="6">
    <source>
        <dbReference type="Pfam" id="PF00082"/>
    </source>
</evidence>
<gene>
    <name evidence="7" type="ORF">J0A69_11445</name>
</gene>
<dbReference type="InterPro" id="IPR050131">
    <property type="entry name" value="Peptidase_S8_subtilisin-like"/>
</dbReference>
<evidence type="ECO:0000256" key="3">
    <source>
        <dbReference type="ARBA" id="ARBA00022801"/>
    </source>
</evidence>
<dbReference type="CDD" id="cd00306">
    <property type="entry name" value="Peptidases_S8_S53"/>
    <property type="match status" value="1"/>
</dbReference>
<keyword evidence="4 5" id="KW-0720">Serine protease</keyword>
<dbReference type="PROSITE" id="PS51892">
    <property type="entry name" value="SUBTILASE"/>
    <property type="match status" value="1"/>
</dbReference>
<dbReference type="PANTHER" id="PTHR43806">
    <property type="entry name" value="PEPTIDASE S8"/>
    <property type="match status" value="1"/>
</dbReference>
<dbReference type="PANTHER" id="PTHR43806:SF11">
    <property type="entry name" value="CEREVISIN-RELATED"/>
    <property type="match status" value="1"/>
</dbReference>
<dbReference type="InterPro" id="IPR000209">
    <property type="entry name" value="Peptidase_S8/S53_dom"/>
</dbReference>